<keyword evidence="3" id="KW-1185">Reference proteome</keyword>
<protein>
    <submittedName>
        <fullName evidence="2">Uncharacterized protein</fullName>
    </submittedName>
</protein>
<reference evidence="2 3" key="1">
    <citation type="submission" date="2019-11" db="EMBL/GenBank/DDBJ databases">
        <title>Whole genome sequence of Oryza granulata.</title>
        <authorList>
            <person name="Li W."/>
        </authorList>
    </citation>
    <scope>NUCLEOTIDE SEQUENCE [LARGE SCALE GENOMIC DNA]</scope>
    <source>
        <strain evidence="3">cv. Menghai</strain>
        <tissue evidence="2">Leaf</tissue>
    </source>
</reference>
<evidence type="ECO:0000256" key="1">
    <source>
        <dbReference type="SAM" id="MobiDB-lite"/>
    </source>
</evidence>
<dbReference type="AlphaFoldDB" id="A0A6G1C5I6"/>
<comment type="caution">
    <text evidence="2">The sequence shown here is derived from an EMBL/GenBank/DDBJ whole genome shotgun (WGS) entry which is preliminary data.</text>
</comment>
<dbReference type="EMBL" id="SPHZ02000010">
    <property type="protein sequence ID" value="KAF0895426.1"/>
    <property type="molecule type" value="Genomic_DNA"/>
</dbReference>
<proteinExistence type="predicted"/>
<name>A0A6G1C5I6_9ORYZ</name>
<evidence type="ECO:0000313" key="2">
    <source>
        <dbReference type="EMBL" id="KAF0895426.1"/>
    </source>
</evidence>
<dbReference type="OrthoDB" id="674500at2759"/>
<organism evidence="2 3">
    <name type="scientific">Oryza meyeriana var. granulata</name>
    <dbReference type="NCBI Taxonomy" id="110450"/>
    <lineage>
        <taxon>Eukaryota</taxon>
        <taxon>Viridiplantae</taxon>
        <taxon>Streptophyta</taxon>
        <taxon>Embryophyta</taxon>
        <taxon>Tracheophyta</taxon>
        <taxon>Spermatophyta</taxon>
        <taxon>Magnoliopsida</taxon>
        <taxon>Liliopsida</taxon>
        <taxon>Poales</taxon>
        <taxon>Poaceae</taxon>
        <taxon>BOP clade</taxon>
        <taxon>Oryzoideae</taxon>
        <taxon>Oryzeae</taxon>
        <taxon>Oryzinae</taxon>
        <taxon>Oryza</taxon>
        <taxon>Oryza meyeriana</taxon>
    </lineage>
</organism>
<accession>A0A6G1C5I6</accession>
<gene>
    <name evidence="2" type="ORF">E2562_012434</name>
</gene>
<evidence type="ECO:0000313" key="3">
    <source>
        <dbReference type="Proteomes" id="UP000479710"/>
    </source>
</evidence>
<dbReference type="Proteomes" id="UP000479710">
    <property type="component" value="Unassembled WGS sequence"/>
</dbReference>
<feature type="region of interest" description="Disordered" evidence="1">
    <location>
        <begin position="1"/>
        <end position="28"/>
    </location>
</feature>
<sequence>MSWSSHGAPPPCLATEHRTNDQQSTSTAFLSAAENKPVVTAILPLELVDSKVAVFCPTPLGYILVRGKAATSYTYLLDPHHKDRKIQLPPLRGIDDDLLIYCNCLLSDHPTAPIDCIILLV</sequence>